<accession>A0AAN9MSN3</accession>
<dbReference type="Proteomes" id="UP001367508">
    <property type="component" value="Unassembled WGS sequence"/>
</dbReference>
<evidence type="ECO:0000256" key="1">
    <source>
        <dbReference type="SAM" id="SignalP"/>
    </source>
</evidence>
<dbReference type="EMBL" id="JAYMYQ010000001">
    <property type="protein sequence ID" value="KAK7359937.1"/>
    <property type="molecule type" value="Genomic_DNA"/>
</dbReference>
<proteinExistence type="predicted"/>
<sequence>MKFLLVFSYFLLTSVVFILVYQLCNTASIKTPCVGSKFYTTGGDGKLILRIAQIWHASCGWKMVLTRDSGLIVQQLQF</sequence>
<protein>
    <recommendedName>
        <fullName evidence="4">Secreted protein</fullName>
    </recommendedName>
</protein>
<keyword evidence="1" id="KW-0732">Signal</keyword>
<evidence type="ECO:0000313" key="2">
    <source>
        <dbReference type="EMBL" id="KAK7359937.1"/>
    </source>
</evidence>
<evidence type="ECO:0008006" key="4">
    <source>
        <dbReference type="Google" id="ProtNLM"/>
    </source>
</evidence>
<evidence type="ECO:0000313" key="3">
    <source>
        <dbReference type="Proteomes" id="UP001367508"/>
    </source>
</evidence>
<name>A0AAN9MSN3_CANGL</name>
<organism evidence="2 3">
    <name type="scientific">Canavalia gladiata</name>
    <name type="common">Sword bean</name>
    <name type="synonym">Dolichos gladiatus</name>
    <dbReference type="NCBI Taxonomy" id="3824"/>
    <lineage>
        <taxon>Eukaryota</taxon>
        <taxon>Viridiplantae</taxon>
        <taxon>Streptophyta</taxon>
        <taxon>Embryophyta</taxon>
        <taxon>Tracheophyta</taxon>
        <taxon>Spermatophyta</taxon>
        <taxon>Magnoliopsida</taxon>
        <taxon>eudicotyledons</taxon>
        <taxon>Gunneridae</taxon>
        <taxon>Pentapetalae</taxon>
        <taxon>rosids</taxon>
        <taxon>fabids</taxon>
        <taxon>Fabales</taxon>
        <taxon>Fabaceae</taxon>
        <taxon>Papilionoideae</taxon>
        <taxon>50 kb inversion clade</taxon>
        <taxon>NPAAA clade</taxon>
        <taxon>indigoferoid/millettioid clade</taxon>
        <taxon>Phaseoleae</taxon>
        <taxon>Canavalia</taxon>
    </lineage>
</organism>
<keyword evidence="3" id="KW-1185">Reference proteome</keyword>
<dbReference type="AlphaFoldDB" id="A0AAN9MSN3"/>
<feature type="signal peptide" evidence="1">
    <location>
        <begin position="1"/>
        <end position="26"/>
    </location>
</feature>
<comment type="caution">
    <text evidence="2">The sequence shown here is derived from an EMBL/GenBank/DDBJ whole genome shotgun (WGS) entry which is preliminary data.</text>
</comment>
<gene>
    <name evidence="2" type="ORF">VNO77_01906</name>
</gene>
<reference evidence="2 3" key="1">
    <citation type="submission" date="2024-01" db="EMBL/GenBank/DDBJ databases">
        <title>The genomes of 5 underutilized Papilionoideae crops provide insights into root nodulation and disease resistanc.</title>
        <authorList>
            <person name="Jiang F."/>
        </authorList>
    </citation>
    <scope>NUCLEOTIDE SEQUENCE [LARGE SCALE GENOMIC DNA]</scope>
    <source>
        <strain evidence="2">LVBAO_FW01</strain>
        <tissue evidence="2">Leaves</tissue>
    </source>
</reference>
<feature type="chain" id="PRO_5043034387" description="Secreted protein" evidence="1">
    <location>
        <begin position="27"/>
        <end position="78"/>
    </location>
</feature>